<proteinExistence type="predicted"/>
<keyword evidence="2" id="KW-1185">Reference proteome</keyword>
<reference evidence="1 2" key="1">
    <citation type="submission" date="2021-03" db="EMBL/GenBank/DDBJ databases">
        <title>Sequencing the genomes of 1000 actinobacteria strains.</title>
        <authorList>
            <person name="Klenk H.-P."/>
        </authorList>
    </citation>
    <scope>NUCLEOTIDE SEQUENCE [LARGE SCALE GENOMIC DNA]</scope>
    <source>
        <strain evidence="1 2">DSM 46670</strain>
    </source>
</reference>
<gene>
    <name evidence="1" type="ORF">JOF56_009228</name>
</gene>
<name>A0ABS4TWU7_9PSEU</name>
<protein>
    <submittedName>
        <fullName evidence="1">Uncharacterized protein</fullName>
    </submittedName>
</protein>
<comment type="caution">
    <text evidence="1">The sequence shown here is derived from an EMBL/GenBank/DDBJ whole genome shotgun (WGS) entry which is preliminary data.</text>
</comment>
<accession>A0ABS4TWU7</accession>
<evidence type="ECO:0000313" key="2">
    <source>
        <dbReference type="Proteomes" id="UP001519332"/>
    </source>
</evidence>
<organism evidence="1 2">
    <name type="scientific">Kibdelosporangium banguiense</name>
    <dbReference type="NCBI Taxonomy" id="1365924"/>
    <lineage>
        <taxon>Bacteria</taxon>
        <taxon>Bacillati</taxon>
        <taxon>Actinomycetota</taxon>
        <taxon>Actinomycetes</taxon>
        <taxon>Pseudonocardiales</taxon>
        <taxon>Pseudonocardiaceae</taxon>
        <taxon>Kibdelosporangium</taxon>
    </lineage>
</organism>
<dbReference type="EMBL" id="JAGINW010000001">
    <property type="protein sequence ID" value="MBP2328843.1"/>
    <property type="molecule type" value="Genomic_DNA"/>
</dbReference>
<evidence type="ECO:0000313" key="1">
    <source>
        <dbReference type="EMBL" id="MBP2328843.1"/>
    </source>
</evidence>
<dbReference type="Proteomes" id="UP001519332">
    <property type="component" value="Unassembled WGS sequence"/>
</dbReference>
<sequence length="30" mass="3132">MKPELILSPVAQDDGSAKVGYGFALDPVRG</sequence>